<organism evidence="3">
    <name type="scientific">Harpegnathos saltator</name>
    <name type="common">Jerdon's jumping ant</name>
    <dbReference type="NCBI Taxonomy" id="610380"/>
    <lineage>
        <taxon>Eukaryota</taxon>
        <taxon>Metazoa</taxon>
        <taxon>Ecdysozoa</taxon>
        <taxon>Arthropoda</taxon>
        <taxon>Hexapoda</taxon>
        <taxon>Insecta</taxon>
        <taxon>Pterygota</taxon>
        <taxon>Neoptera</taxon>
        <taxon>Endopterygota</taxon>
        <taxon>Hymenoptera</taxon>
        <taxon>Apocrita</taxon>
        <taxon>Aculeata</taxon>
        <taxon>Formicoidea</taxon>
        <taxon>Formicidae</taxon>
        <taxon>Ponerinae</taxon>
        <taxon>Ponerini</taxon>
        <taxon>Harpegnathos</taxon>
    </lineage>
</organism>
<proteinExistence type="predicted"/>
<dbReference type="InterPro" id="IPR046824">
    <property type="entry name" value="Mss51-like_C"/>
</dbReference>
<dbReference type="Proteomes" id="UP000008237">
    <property type="component" value="Unassembled WGS sequence"/>
</dbReference>
<sequence length="287" mass="33779">MSANFCLEHKEEFEQQHESECENLLLWVNIQLSCLQFQSKIPLSMKFLNFPDDNRPFDDMATFIIQYVQEEIGQWYAVDYIYTDYVSGPLTVHYGMKEAKLLHFLETESTYIIHVIGANSEDTYGLPAWEMLLHLLPNIKTLIIMFIGPDLQNELGMHELCLRCSNNKRKLIFECCSMYYHDYVAKGIYEQPNLIVGFNTLLSYILTWSKSIKAIQTLNCRLLLTARDVSMMEDEIDEIKVILDTAINPVFWGSNKFKSLRPHRYFNELYFRNSYLFIYDTLNNQSN</sequence>
<reference evidence="2 3" key="1">
    <citation type="journal article" date="2010" name="Science">
        <title>Genomic comparison of the ants Camponotus floridanus and Harpegnathos saltator.</title>
        <authorList>
            <person name="Bonasio R."/>
            <person name="Zhang G."/>
            <person name="Ye C."/>
            <person name="Mutti N.S."/>
            <person name="Fang X."/>
            <person name="Qin N."/>
            <person name="Donahue G."/>
            <person name="Yang P."/>
            <person name="Li Q."/>
            <person name="Li C."/>
            <person name="Zhang P."/>
            <person name="Huang Z."/>
            <person name="Berger S.L."/>
            <person name="Reinberg D."/>
            <person name="Wang J."/>
            <person name="Liebig J."/>
        </authorList>
    </citation>
    <scope>NUCLEOTIDE SEQUENCE [LARGE SCALE GENOMIC DNA]</scope>
    <source>
        <strain evidence="2 3">R22 G/1</strain>
    </source>
</reference>
<evidence type="ECO:0000259" key="1">
    <source>
        <dbReference type="Pfam" id="PF20179"/>
    </source>
</evidence>
<dbReference type="InParanoid" id="E2BP85"/>
<protein>
    <recommendedName>
        <fullName evidence="1">Mitochondrial splicing suppressor 51-like C-terminal domain-containing protein</fullName>
    </recommendedName>
</protein>
<dbReference type="PANTHER" id="PTHR28069:SF2">
    <property type="entry name" value="GH20023P"/>
    <property type="match status" value="1"/>
</dbReference>
<dbReference type="EMBL" id="GL449553">
    <property type="protein sequence ID" value="EFN82505.1"/>
    <property type="molecule type" value="Genomic_DNA"/>
</dbReference>
<name>E2BP85_HARSA</name>
<dbReference type="Pfam" id="PF20179">
    <property type="entry name" value="MSS51_C"/>
    <property type="match status" value="1"/>
</dbReference>
<dbReference type="AlphaFoldDB" id="E2BP85"/>
<accession>E2BP85</accession>
<evidence type="ECO:0000313" key="3">
    <source>
        <dbReference type="Proteomes" id="UP000008237"/>
    </source>
</evidence>
<keyword evidence="3" id="KW-1185">Reference proteome</keyword>
<dbReference type="PANTHER" id="PTHR28069">
    <property type="entry name" value="GH20023P"/>
    <property type="match status" value="1"/>
</dbReference>
<dbReference type="OrthoDB" id="5282002at2759"/>
<feature type="domain" description="Mitochondrial splicing suppressor 51-like C-terminal" evidence="1">
    <location>
        <begin position="89"/>
        <end position="264"/>
    </location>
</feature>
<evidence type="ECO:0000313" key="2">
    <source>
        <dbReference type="EMBL" id="EFN82505.1"/>
    </source>
</evidence>
<gene>
    <name evidence="2" type="ORF">EAI_00210</name>
</gene>